<gene>
    <name evidence="1" type="ORF">UFOVP341_32</name>
</gene>
<accession>A0A6J5LXJ9</accession>
<evidence type="ECO:0000313" key="1">
    <source>
        <dbReference type="EMBL" id="CAB4138831.1"/>
    </source>
</evidence>
<reference evidence="1" key="1">
    <citation type="submission" date="2020-04" db="EMBL/GenBank/DDBJ databases">
        <authorList>
            <person name="Chiriac C."/>
            <person name="Salcher M."/>
            <person name="Ghai R."/>
            <person name="Kavagutti S V."/>
        </authorList>
    </citation>
    <scope>NUCLEOTIDE SEQUENCE</scope>
</reference>
<organism evidence="1">
    <name type="scientific">uncultured Caudovirales phage</name>
    <dbReference type="NCBI Taxonomy" id="2100421"/>
    <lineage>
        <taxon>Viruses</taxon>
        <taxon>Duplodnaviria</taxon>
        <taxon>Heunggongvirae</taxon>
        <taxon>Uroviricota</taxon>
        <taxon>Caudoviricetes</taxon>
        <taxon>Peduoviridae</taxon>
        <taxon>Maltschvirus</taxon>
        <taxon>Maltschvirus maltsch</taxon>
    </lineage>
</organism>
<proteinExistence type="predicted"/>
<name>A0A6J5LXJ9_9CAUD</name>
<dbReference type="InterPro" id="IPR049718">
    <property type="entry name" value="AKO59007-like"/>
</dbReference>
<sequence>MALYPLTLDNIVASALDFHVKSDAFKQTIQEKPLIGVFTKRQQTFPGGKGDITLPISFQSELPAISGYEGDDQVSYSNPQNTRRVSYPWKEIHAGINVTLTELKIDGISVTDSVTGENTSKHSGRDATVLTNILKAKLDDMTEGWARSFNTMLWKDGTQDAKLVPGLSSFIKPGIEITGGTVDLNQVGTTGGLSRAANPLWRNRSGKFGYVAGQTNIIDGLRKEIRQLKRYGGKPTTILCGSAFLELLEKEIHNKGFYSMTGFSKGTNTVGMGATELLGVGEFVYDPTLDDLPGYNATQNGDVDGEESNGNRSSFCYLIDTDAIQMYVMDGEDKKTHNPARPEDKYVIYKAMTWTGGMVAKQLSGCGVYQAYVD</sequence>
<protein>
    <submittedName>
        <fullName evidence="1">Uncharacterized protein</fullName>
    </submittedName>
</protein>
<dbReference type="NCBIfam" id="NF033394">
    <property type="entry name" value="capsid_maj_Podo"/>
    <property type="match status" value="1"/>
</dbReference>
<dbReference type="EMBL" id="LR796363">
    <property type="protein sequence ID" value="CAB4138831.1"/>
    <property type="molecule type" value="Genomic_DNA"/>
</dbReference>